<evidence type="ECO:0000313" key="8">
    <source>
        <dbReference type="Proteomes" id="UP000694844"/>
    </source>
</evidence>
<keyword evidence="3 7" id="KW-0812">Transmembrane</keyword>
<evidence type="ECO:0000256" key="7">
    <source>
        <dbReference type="SAM" id="Phobius"/>
    </source>
</evidence>
<dbReference type="PANTHER" id="PTHR12906">
    <property type="entry name" value="PROTEIN C20ORF24 RAB5-INTERACTING PROTEIN"/>
    <property type="match status" value="1"/>
</dbReference>
<dbReference type="Pfam" id="PF07019">
    <property type="entry name" value="EMC6"/>
    <property type="match status" value="1"/>
</dbReference>
<dbReference type="RefSeq" id="XP_022338191.1">
    <property type="nucleotide sequence ID" value="XM_022482483.1"/>
</dbReference>
<accession>A0A8B8EF24</accession>
<evidence type="ECO:0000256" key="1">
    <source>
        <dbReference type="ARBA" id="ARBA00004477"/>
    </source>
</evidence>
<comment type="similarity">
    <text evidence="2">Belongs to the EMC6 family.</text>
</comment>
<name>A0A8B8EF24_CRAVI</name>
<organism evidence="8 9">
    <name type="scientific">Crassostrea virginica</name>
    <name type="common">Eastern oyster</name>
    <dbReference type="NCBI Taxonomy" id="6565"/>
    <lineage>
        <taxon>Eukaryota</taxon>
        <taxon>Metazoa</taxon>
        <taxon>Spiralia</taxon>
        <taxon>Lophotrochozoa</taxon>
        <taxon>Mollusca</taxon>
        <taxon>Bivalvia</taxon>
        <taxon>Autobranchia</taxon>
        <taxon>Pteriomorphia</taxon>
        <taxon>Ostreida</taxon>
        <taxon>Ostreoidea</taxon>
        <taxon>Ostreidae</taxon>
        <taxon>Crassostrea</taxon>
    </lineage>
</organism>
<evidence type="ECO:0000256" key="2">
    <source>
        <dbReference type="ARBA" id="ARBA00009436"/>
    </source>
</evidence>
<dbReference type="InterPro" id="IPR010742">
    <property type="entry name" value="RCAF1"/>
</dbReference>
<evidence type="ECO:0000313" key="9">
    <source>
        <dbReference type="RefSeq" id="XP_022338191.1"/>
    </source>
</evidence>
<dbReference type="Proteomes" id="UP000694844">
    <property type="component" value="Chromosome 5"/>
</dbReference>
<evidence type="ECO:0000256" key="3">
    <source>
        <dbReference type="ARBA" id="ARBA00022692"/>
    </source>
</evidence>
<evidence type="ECO:0000256" key="4">
    <source>
        <dbReference type="ARBA" id="ARBA00022824"/>
    </source>
</evidence>
<keyword evidence="8" id="KW-1185">Reference proteome</keyword>
<dbReference type="GO" id="GO:0005789">
    <property type="term" value="C:endoplasmic reticulum membrane"/>
    <property type="evidence" value="ECO:0007669"/>
    <property type="project" value="UniProtKB-SubCell"/>
</dbReference>
<dbReference type="PANTHER" id="PTHR12906:SF0">
    <property type="entry name" value="GEL COMPLEX SUBUNIT OPTI"/>
    <property type="match status" value="1"/>
</dbReference>
<gene>
    <name evidence="9" type="primary">LOC111133807</name>
</gene>
<reference evidence="9" key="1">
    <citation type="submission" date="2025-08" db="UniProtKB">
        <authorList>
            <consortium name="RefSeq"/>
        </authorList>
    </citation>
    <scope>IDENTIFICATION</scope>
    <source>
        <tissue evidence="9">Whole sample</tissue>
    </source>
</reference>
<sequence>MASSTIKRRTEEKPVNGFLTISTISKAVAAGSTWEDKDEFLDVIYWMRQVFGLVQGLIWGLLPLKGFFGLLLFFVFNLGIIYLYYNSFQKIDDEEYGGASEILKEGLMTSFAAFLVTWIIIYSSLHTSS</sequence>
<dbReference type="OrthoDB" id="286395at2759"/>
<evidence type="ECO:0000256" key="5">
    <source>
        <dbReference type="ARBA" id="ARBA00022989"/>
    </source>
</evidence>
<keyword evidence="5 7" id="KW-1133">Transmembrane helix</keyword>
<dbReference type="AlphaFoldDB" id="A0A8B8EF24"/>
<protein>
    <submittedName>
        <fullName evidence="9">Uncharacterized protein C20orf24 homolog isoform X1</fullName>
    </submittedName>
</protein>
<comment type="subcellular location">
    <subcellularLocation>
        <location evidence="1">Endoplasmic reticulum membrane</location>
        <topology evidence="1">Multi-pass membrane protein</topology>
    </subcellularLocation>
</comment>
<keyword evidence="4" id="KW-0256">Endoplasmic reticulum</keyword>
<proteinExistence type="inferred from homology"/>
<feature type="transmembrane region" description="Helical" evidence="7">
    <location>
        <begin position="106"/>
        <end position="125"/>
    </location>
</feature>
<dbReference type="GO" id="GO:0005739">
    <property type="term" value="C:mitochondrion"/>
    <property type="evidence" value="ECO:0007669"/>
    <property type="project" value="GOC"/>
</dbReference>
<evidence type="ECO:0000256" key="6">
    <source>
        <dbReference type="ARBA" id="ARBA00023136"/>
    </source>
</evidence>
<keyword evidence="6 7" id="KW-0472">Membrane</keyword>
<feature type="transmembrane region" description="Helical" evidence="7">
    <location>
        <begin position="67"/>
        <end position="85"/>
    </location>
</feature>
<dbReference type="KEGG" id="cvn:111133807"/>
<dbReference type="InterPro" id="IPR029008">
    <property type="entry name" value="EMC6-like"/>
</dbReference>
<dbReference type="GeneID" id="111133807"/>
<dbReference type="GO" id="GO:0097250">
    <property type="term" value="P:mitochondrial respirasome assembly"/>
    <property type="evidence" value="ECO:0007669"/>
    <property type="project" value="InterPro"/>
</dbReference>